<dbReference type="Gene3D" id="3.40.630.10">
    <property type="entry name" value="Zn peptidases"/>
    <property type="match status" value="1"/>
</dbReference>
<dbReference type="Proteomes" id="UP000887574">
    <property type="component" value="Unplaced"/>
</dbReference>
<name>A0A915E7G3_9BILA</name>
<organism evidence="1 2">
    <name type="scientific">Ditylenchus dipsaci</name>
    <dbReference type="NCBI Taxonomy" id="166011"/>
    <lineage>
        <taxon>Eukaryota</taxon>
        <taxon>Metazoa</taxon>
        <taxon>Ecdysozoa</taxon>
        <taxon>Nematoda</taxon>
        <taxon>Chromadorea</taxon>
        <taxon>Rhabditida</taxon>
        <taxon>Tylenchina</taxon>
        <taxon>Tylenchomorpha</taxon>
        <taxon>Sphaerularioidea</taxon>
        <taxon>Anguinidae</taxon>
        <taxon>Anguininae</taxon>
        <taxon>Ditylenchus</taxon>
    </lineage>
</organism>
<accession>A0A915E7G3</accession>
<evidence type="ECO:0000313" key="2">
    <source>
        <dbReference type="WBParaSite" id="jg2865"/>
    </source>
</evidence>
<dbReference type="WBParaSite" id="jg2865">
    <property type="protein sequence ID" value="jg2865"/>
    <property type="gene ID" value="jg2865"/>
</dbReference>
<proteinExistence type="predicted"/>
<keyword evidence="1" id="KW-1185">Reference proteome</keyword>
<evidence type="ECO:0000313" key="1">
    <source>
        <dbReference type="Proteomes" id="UP000887574"/>
    </source>
</evidence>
<sequence>MSTLPGSLVANYRYDDADNGADGIYTPSVDDKLFTQMAFQYARAHSNMWRTGRRSGLSDDGDSFVHGITNGLGGTTWLAACRWQMQDCQLRVKERQEYDDHSFGRILASSFTKQLHGSFPKKALLVQPKMLISTFVQQWTTSHTCQFIPPSTNMLASMCSRTGRNCIQREGHPMDGTPHKGAEKCLSQAFLQHTDCLVCLSLSLCYYSFMRC</sequence>
<dbReference type="AlphaFoldDB" id="A0A915E7G3"/>
<protein>
    <submittedName>
        <fullName evidence="2">Uncharacterized protein</fullName>
    </submittedName>
</protein>
<reference evidence="2" key="1">
    <citation type="submission" date="2022-11" db="UniProtKB">
        <authorList>
            <consortium name="WormBaseParasite"/>
        </authorList>
    </citation>
    <scope>IDENTIFICATION</scope>
</reference>